<keyword evidence="2" id="KW-1185">Reference proteome</keyword>
<dbReference type="RefSeq" id="WP_391934314.1">
    <property type="nucleotide sequence ID" value="NZ_JBIBSM010000005.1"/>
</dbReference>
<reference evidence="1 2" key="1">
    <citation type="submission" date="2024-10" db="EMBL/GenBank/DDBJ databases">
        <title>The Natural Products Discovery Center: Release of the First 8490 Sequenced Strains for Exploring Actinobacteria Biosynthetic Diversity.</title>
        <authorList>
            <person name="Kalkreuter E."/>
            <person name="Kautsar S.A."/>
            <person name="Yang D."/>
            <person name="Bader C.D."/>
            <person name="Teijaro C.N."/>
            <person name="Fluegel L."/>
            <person name="Davis C.M."/>
            <person name="Simpson J.R."/>
            <person name="Lauterbach L."/>
            <person name="Steele A.D."/>
            <person name="Gui C."/>
            <person name="Meng S."/>
            <person name="Li G."/>
            <person name="Viehrig K."/>
            <person name="Ye F."/>
            <person name="Su P."/>
            <person name="Kiefer A.F."/>
            <person name="Nichols A."/>
            <person name="Cepeda A.J."/>
            <person name="Yan W."/>
            <person name="Fan B."/>
            <person name="Jiang Y."/>
            <person name="Adhikari A."/>
            <person name="Zheng C.-J."/>
            <person name="Schuster L."/>
            <person name="Cowan T.M."/>
            <person name="Smanski M.J."/>
            <person name="Chevrette M.G."/>
            <person name="De Carvalho L.P.S."/>
            <person name="Shen B."/>
        </authorList>
    </citation>
    <scope>NUCLEOTIDE SEQUENCE [LARGE SCALE GENOMIC DNA]</scope>
    <source>
        <strain evidence="1 2">NPDC015755</strain>
    </source>
</reference>
<gene>
    <name evidence="1" type="ORF">ACF05T_12745</name>
</gene>
<dbReference type="EMBL" id="JBIBSM010000005">
    <property type="protein sequence ID" value="MFF8276960.1"/>
    <property type="molecule type" value="Genomic_DNA"/>
</dbReference>
<protein>
    <submittedName>
        <fullName evidence="1">Uncharacterized protein</fullName>
    </submittedName>
</protein>
<name>A0ABW6YB66_9ACTN</name>
<evidence type="ECO:0000313" key="1">
    <source>
        <dbReference type="EMBL" id="MFF8276960.1"/>
    </source>
</evidence>
<dbReference type="Proteomes" id="UP001603013">
    <property type="component" value="Unassembled WGS sequence"/>
</dbReference>
<accession>A0ABW6YB66</accession>
<proteinExistence type="predicted"/>
<comment type="caution">
    <text evidence="1">The sequence shown here is derived from an EMBL/GenBank/DDBJ whole genome shotgun (WGS) entry which is preliminary data.</text>
</comment>
<evidence type="ECO:0000313" key="2">
    <source>
        <dbReference type="Proteomes" id="UP001603013"/>
    </source>
</evidence>
<sequence>MSPGGVRPDSGVPLTGAVDHAAGRLDHNALLGDDTVSQGARAFPRS</sequence>
<organism evidence="1 2">
    <name type="scientific">Streptomyces lateritius</name>
    <dbReference type="NCBI Taxonomy" id="67313"/>
    <lineage>
        <taxon>Bacteria</taxon>
        <taxon>Bacillati</taxon>
        <taxon>Actinomycetota</taxon>
        <taxon>Actinomycetes</taxon>
        <taxon>Kitasatosporales</taxon>
        <taxon>Streptomycetaceae</taxon>
        <taxon>Streptomyces</taxon>
    </lineage>
</organism>